<comment type="caution">
    <text evidence="1">The sequence shown here is derived from an EMBL/GenBank/DDBJ whole genome shotgun (WGS) entry which is preliminary data.</text>
</comment>
<accession>A0AAU9TQ35</accession>
<dbReference type="EMBL" id="CAKOGL010000007">
    <property type="protein sequence ID" value="CAH2088823.1"/>
    <property type="molecule type" value="Genomic_DNA"/>
</dbReference>
<evidence type="ECO:0000313" key="1">
    <source>
        <dbReference type="EMBL" id="CAH2088823.1"/>
    </source>
</evidence>
<gene>
    <name evidence="1" type="ORF">EEDITHA_LOCUS4947</name>
</gene>
<proteinExistence type="predicted"/>
<protein>
    <recommendedName>
        <fullName evidence="3">Nuclease HARBI1</fullName>
    </recommendedName>
</protein>
<name>A0AAU9TQ35_EUPED</name>
<organism evidence="1 2">
    <name type="scientific">Euphydryas editha</name>
    <name type="common">Edith's checkerspot</name>
    <dbReference type="NCBI Taxonomy" id="104508"/>
    <lineage>
        <taxon>Eukaryota</taxon>
        <taxon>Metazoa</taxon>
        <taxon>Ecdysozoa</taxon>
        <taxon>Arthropoda</taxon>
        <taxon>Hexapoda</taxon>
        <taxon>Insecta</taxon>
        <taxon>Pterygota</taxon>
        <taxon>Neoptera</taxon>
        <taxon>Endopterygota</taxon>
        <taxon>Lepidoptera</taxon>
        <taxon>Glossata</taxon>
        <taxon>Ditrysia</taxon>
        <taxon>Papilionoidea</taxon>
        <taxon>Nymphalidae</taxon>
        <taxon>Nymphalinae</taxon>
        <taxon>Euphydryas</taxon>
    </lineage>
</organism>
<evidence type="ECO:0000313" key="2">
    <source>
        <dbReference type="Proteomes" id="UP001153954"/>
    </source>
</evidence>
<dbReference type="AlphaFoldDB" id="A0AAU9TQ35"/>
<dbReference type="Proteomes" id="UP001153954">
    <property type="component" value="Unassembled WGS sequence"/>
</dbReference>
<sequence>MSDKDLAAAIVCLIVAKRQKRKRRIWTKGWLMKRSIYNNKRLLKDLELTELKDFKNYMRMDPIKFRQLIQLVKPLIEKTNTVMREAISPFQRLAITLRYLATGNTFEDLKFSTAISPQSLGKIVIETCEAIIQVLKDYIKVRK</sequence>
<evidence type="ECO:0008006" key="3">
    <source>
        <dbReference type="Google" id="ProtNLM"/>
    </source>
</evidence>
<keyword evidence="2" id="KW-1185">Reference proteome</keyword>
<reference evidence="1" key="1">
    <citation type="submission" date="2022-03" db="EMBL/GenBank/DDBJ databases">
        <authorList>
            <person name="Tunstrom K."/>
        </authorList>
    </citation>
    <scope>NUCLEOTIDE SEQUENCE</scope>
</reference>